<evidence type="ECO:0008006" key="5">
    <source>
        <dbReference type="Google" id="ProtNLM"/>
    </source>
</evidence>
<dbReference type="InterPro" id="IPR019674">
    <property type="entry name" value="Lipoprotein_LpqN/LpqT-like"/>
</dbReference>
<keyword evidence="1" id="KW-0732">Signal</keyword>
<feature type="compositionally biased region" description="Low complexity" evidence="2">
    <location>
        <begin position="26"/>
        <end position="56"/>
    </location>
</feature>
<dbReference type="RefSeq" id="WP_083045346.1">
    <property type="nucleotide sequence ID" value="NZ_AP022617.1"/>
</dbReference>
<organism evidence="3 4">
    <name type="scientific">Mycolicibacterium monacense</name>
    <name type="common">Mycobacterium monacense</name>
    <dbReference type="NCBI Taxonomy" id="85693"/>
    <lineage>
        <taxon>Bacteria</taxon>
        <taxon>Bacillati</taxon>
        <taxon>Actinomycetota</taxon>
        <taxon>Actinomycetes</taxon>
        <taxon>Mycobacteriales</taxon>
        <taxon>Mycobacteriaceae</taxon>
        <taxon>Mycolicibacterium</taxon>
    </lineage>
</organism>
<feature type="region of interest" description="Disordered" evidence="2">
    <location>
        <begin position="22"/>
        <end position="64"/>
    </location>
</feature>
<reference evidence="3 4" key="1">
    <citation type="journal article" date="2019" name="Emerg. Microbes Infect.">
        <title>Comprehensive subspecies identification of 175 nontuberculous mycobacteria species based on 7547 genomic profiles.</title>
        <authorList>
            <person name="Matsumoto Y."/>
            <person name="Kinjo T."/>
            <person name="Motooka D."/>
            <person name="Nabeya D."/>
            <person name="Jung N."/>
            <person name="Uechi K."/>
            <person name="Horii T."/>
            <person name="Iida T."/>
            <person name="Fujita J."/>
            <person name="Nakamura S."/>
        </authorList>
    </citation>
    <scope>NUCLEOTIDE SEQUENCE [LARGE SCALE GENOMIC DNA]</scope>
    <source>
        <strain evidence="3 4">JCM 15658</strain>
    </source>
</reference>
<dbReference type="Proteomes" id="UP000466039">
    <property type="component" value="Chromosome"/>
</dbReference>
<accession>A0AAD1IS57</accession>
<sequence>MATSLRVGGVTALAVTLGITLAGCGSDSSSSEETGTSEQTSTSAPQTPAAAESTAPEQPPGPAYTIVDYIRDNKIEEAPVKRGAPGAPTVDLPLPPGWQDAGDRAPEWSYSAMIFADPAMAEDPPTIIALMSKLTGPADPAKILEFAPNEIKNLPGYENLGDGSESELSGFAAYQIGGAYTRDGAKRMIAQKTVVIPGDGGLYVLQINADGREDQIGPLMDATAAIDEQAKITP</sequence>
<protein>
    <recommendedName>
        <fullName evidence="5">Lipoprotein LpqN</fullName>
    </recommendedName>
</protein>
<dbReference type="AlphaFoldDB" id="A0AAD1IS57"/>
<dbReference type="Gene3D" id="3.40.1000.10">
    <property type="entry name" value="Mog1/PsbP, alpha/beta/alpha sandwich"/>
    <property type="match status" value="1"/>
</dbReference>
<evidence type="ECO:0000256" key="2">
    <source>
        <dbReference type="SAM" id="MobiDB-lite"/>
    </source>
</evidence>
<evidence type="ECO:0000313" key="3">
    <source>
        <dbReference type="EMBL" id="BBZ58790.1"/>
    </source>
</evidence>
<dbReference type="EMBL" id="AP022617">
    <property type="protein sequence ID" value="BBZ58790.1"/>
    <property type="molecule type" value="Genomic_DNA"/>
</dbReference>
<keyword evidence="4" id="KW-1185">Reference proteome</keyword>
<proteinExistence type="predicted"/>
<dbReference type="PROSITE" id="PS51257">
    <property type="entry name" value="PROKAR_LIPOPROTEIN"/>
    <property type="match status" value="1"/>
</dbReference>
<dbReference type="Pfam" id="PF10738">
    <property type="entry name" value="Lpp-LpqN"/>
    <property type="match status" value="1"/>
</dbReference>
<name>A0AAD1IS57_MYCMB</name>
<evidence type="ECO:0000313" key="4">
    <source>
        <dbReference type="Proteomes" id="UP000466039"/>
    </source>
</evidence>
<gene>
    <name evidence="3" type="ORF">MMON_00910</name>
</gene>
<evidence type="ECO:0000256" key="1">
    <source>
        <dbReference type="ARBA" id="ARBA00022729"/>
    </source>
</evidence>